<dbReference type="STRING" id="3469.A0A4Y7LA80"/>
<keyword evidence="2" id="KW-1185">Reference proteome</keyword>
<organism evidence="1 2">
    <name type="scientific">Papaver somniferum</name>
    <name type="common">Opium poppy</name>
    <dbReference type="NCBI Taxonomy" id="3469"/>
    <lineage>
        <taxon>Eukaryota</taxon>
        <taxon>Viridiplantae</taxon>
        <taxon>Streptophyta</taxon>
        <taxon>Embryophyta</taxon>
        <taxon>Tracheophyta</taxon>
        <taxon>Spermatophyta</taxon>
        <taxon>Magnoliopsida</taxon>
        <taxon>Ranunculales</taxon>
        <taxon>Papaveraceae</taxon>
        <taxon>Papaveroideae</taxon>
        <taxon>Papaver</taxon>
    </lineage>
</organism>
<dbReference type="EMBL" id="CM010724">
    <property type="protein sequence ID" value="RZC81592.1"/>
    <property type="molecule type" value="Genomic_DNA"/>
</dbReference>
<dbReference type="Proteomes" id="UP000316621">
    <property type="component" value="Chromosome 10"/>
</dbReference>
<sequence>MRTGVLGLVPVTQPFGEQSGNRNEYHQDAQRSLTTYYINLRRPCPCSRLSLSLVSSTFTPLEFPMIGHDHYKVNDTIGTLVGGKYFNNDVAAVVILVTGTNATYVERAHAIPMTAEMSAMHHARSPDLRMEQIERRVWGMKKTIAHAYANTSKLLLIDDNNDCMIDEIINPRAMLCDKDDDVLGDD</sequence>
<reference evidence="1 2" key="1">
    <citation type="journal article" date="2018" name="Science">
        <title>The opium poppy genome and morphinan production.</title>
        <authorList>
            <person name="Guo L."/>
            <person name="Winzer T."/>
            <person name="Yang X."/>
            <person name="Li Y."/>
            <person name="Ning Z."/>
            <person name="He Z."/>
            <person name="Teodor R."/>
            <person name="Lu Y."/>
            <person name="Bowser T.A."/>
            <person name="Graham I.A."/>
            <person name="Ye K."/>
        </authorList>
    </citation>
    <scope>NUCLEOTIDE SEQUENCE [LARGE SCALE GENOMIC DNA]</scope>
    <source>
        <strain evidence="2">cv. HN1</strain>
        <tissue evidence="1">Leaves</tissue>
    </source>
</reference>
<accession>A0A4Y7LA80</accession>
<proteinExistence type="predicted"/>
<name>A0A4Y7LA80_PAPSO</name>
<dbReference type="Gramene" id="RZC81592">
    <property type="protein sequence ID" value="RZC81592"/>
    <property type="gene ID" value="C5167_044174"/>
</dbReference>
<gene>
    <name evidence="1" type="ORF">C5167_044174</name>
</gene>
<dbReference type="Gene3D" id="3.40.367.20">
    <property type="match status" value="1"/>
</dbReference>
<evidence type="ECO:0000313" key="1">
    <source>
        <dbReference type="EMBL" id="RZC81592.1"/>
    </source>
</evidence>
<dbReference type="AlphaFoldDB" id="A0A4Y7LA80"/>
<protein>
    <submittedName>
        <fullName evidence="1">Uncharacterized protein</fullName>
    </submittedName>
</protein>
<evidence type="ECO:0000313" key="2">
    <source>
        <dbReference type="Proteomes" id="UP000316621"/>
    </source>
</evidence>